<dbReference type="OrthoDB" id="10496955at2759"/>
<proteinExistence type="predicted"/>
<dbReference type="AlphaFoldDB" id="A0A0C2FEM6"/>
<evidence type="ECO:0000313" key="1">
    <source>
        <dbReference type="EMBL" id="KIH45134.1"/>
    </source>
</evidence>
<dbReference type="Proteomes" id="UP000054047">
    <property type="component" value="Unassembled WGS sequence"/>
</dbReference>
<dbReference type="EMBL" id="KN773813">
    <property type="protein sequence ID" value="KIH45134.1"/>
    <property type="molecule type" value="Genomic_DNA"/>
</dbReference>
<gene>
    <name evidence="1" type="ORF">ANCDUO_24829</name>
</gene>
<accession>A0A0C2FEM6</accession>
<reference evidence="1 2" key="1">
    <citation type="submission" date="2013-12" db="EMBL/GenBank/DDBJ databases">
        <title>Draft genome of the parsitic nematode Ancylostoma duodenale.</title>
        <authorList>
            <person name="Mitreva M."/>
        </authorList>
    </citation>
    <scope>NUCLEOTIDE SEQUENCE [LARGE SCALE GENOMIC DNA]</scope>
    <source>
        <strain evidence="1 2">Zhejiang</strain>
    </source>
</reference>
<protein>
    <submittedName>
        <fullName evidence="1">Uncharacterized protein</fullName>
    </submittedName>
</protein>
<sequence length="59" mass="7002">LPTLYEDSFRTMETLPMSHQVDGYVPRLDLDHPFFTDSSLPTSFDEEYLRTFRDTERNA</sequence>
<name>A0A0C2FEM6_9BILA</name>
<evidence type="ECO:0000313" key="2">
    <source>
        <dbReference type="Proteomes" id="UP000054047"/>
    </source>
</evidence>
<keyword evidence="2" id="KW-1185">Reference proteome</keyword>
<feature type="non-terminal residue" evidence="1">
    <location>
        <position position="1"/>
    </location>
</feature>
<organism evidence="1 2">
    <name type="scientific">Ancylostoma duodenale</name>
    <dbReference type="NCBI Taxonomy" id="51022"/>
    <lineage>
        <taxon>Eukaryota</taxon>
        <taxon>Metazoa</taxon>
        <taxon>Ecdysozoa</taxon>
        <taxon>Nematoda</taxon>
        <taxon>Chromadorea</taxon>
        <taxon>Rhabditida</taxon>
        <taxon>Rhabditina</taxon>
        <taxon>Rhabditomorpha</taxon>
        <taxon>Strongyloidea</taxon>
        <taxon>Ancylostomatidae</taxon>
        <taxon>Ancylostomatinae</taxon>
        <taxon>Ancylostoma</taxon>
    </lineage>
</organism>